<name>A0A5A7PM79_STRAF</name>
<organism evidence="1 2">
    <name type="scientific">Striga asiatica</name>
    <name type="common">Asiatic witchweed</name>
    <name type="synonym">Buchnera asiatica</name>
    <dbReference type="NCBI Taxonomy" id="4170"/>
    <lineage>
        <taxon>Eukaryota</taxon>
        <taxon>Viridiplantae</taxon>
        <taxon>Streptophyta</taxon>
        <taxon>Embryophyta</taxon>
        <taxon>Tracheophyta</taxon>
        <taxon>Spermatophyta</taxon>
        <taxon>Magnoliopsida</taxon>
        <taxon>eudicotyledons</taxon>
        <taxon>Gunneridae</taxon>
        <taxon>Pentapetalae</taxon>
        <taxon>asterids</taxon>
        <taxon>lamiids</taxon>
        <taxon>Lamiales</taxon>
        <taxon>Orobanchaceae</taxon>
        <taxon>Buchnereae</taxon>
        <taxon>Striga</taxon>
    </lineage>
</organism>
<dbReference type="AlphaFoldDB" id="A0A5A7PM79"/>
<protein>
    <submittedName>
        <fullName evidence="1">2-nonaprenyl-3-methyl-6-methoxy-1,4-benzoquinol hydroxylase</fullName>
    </submittedName>
</protein>
<evidence type="ECO:0000313" key="2">
    <source>
        <dbReference type="Proteomes" id="UP000325081"/>
    </source>
</evidence>
<sequence>MFISFISSDVGFYRNSTECRPCMYDKAEKELLDMVGLLIKEHPELIPTAKELLEALPCDENKHAEKAIELLKNEHVGLRFARIFAEGCDLVGAMMCRAVYELAQADDVLDGTTLAKRVAFIRRDPLLHEFLSGKEDLDIMTGAFSILVGYWIDRRLARWLYGQARNFSTPPKIAEIHKSAAVLGLQTNKMSQMELAWLWHLSTSTISIL</sequence>
<evidence type="ECO:0000313" key="1">
    <source>
        <dbReference type="EMBL" id="GER33711.1"/>
    </source>
</evidence>
<keyword evidence="2" id="KW-1185">Reference proteome</keyword>
<comment type="caution">
    <text evidence="1">The sequence shown here is derived from an EMBL/GenBank/DDBJ whole genome shotgun (WGS) entry which is preliminary data.</text>
</comment>
<dbReference type="EMBL" id="BKCP01004783">
    <property type="protein sequence ID" value="GER33711.1"/>
    <property type="molecule type" value="Genomic_DNA"/>
</dbReference>
<proteinExistence type="predicted"/>
<gene>
    <name evidence="1" type="ORF">STAS_09866</name>
</gene>
<accession>A0A5A7PM79</accession>
<dbReference type="Proteomes" id="UP000325081">
    <property type="component" value="Unassembled WGS sequence"/>
</dbReference>
<reference evidence="2" key="1">
    <citation type="journal article" date="2019" name="Curr. Biol.">
        <title>Genome Sequence of Striga asiatica Provides Insight into the Evolution of Plant Parasitism.</title>
        <authorList>
            <person name="Yoshida S."/>
            <person name="Kim S."/>
            <person name="Wafula E.K."/>
            <person name="Tanskanen J."/>
            <person name="Kim Y.M."/>
            <person name="Honaas L."/>
            <person name="Yang Z."/>
            <person name="Spallek T."/>
            <person name="Conn C.E."/>
            <person name="Ichihashi Y."/>
            <person name="Cheong K."/>
            <person name="Cui S."/>
            <person name="Der J.P."/>
            <person name="Gundlach H."/>
            <person name="Jiao Y."/>
            <person name="Hori C."/>
            <person name="Ishida J.K."/>
            <person name="Kasahara H."/>
            <person name="Kiba T."/>
            <person name="Kim M.S."/>
            <person name="Koo N."/>
            <person name="Laohavisit A."/>
            <person name="Lee Y.H."/>
            <person name="Lumba S."/>
            <person name="McCourt P."/>
            <person name="Mortimer J.C."/>
            <person name="Mutuku J.M."/>
            <person name="Nomura T."/>
            <person name="Sasaki-Sekimoto Y."/>
            <person name="Seto Y."/>
            <person name="Wang Y."/>
            <person name="Wakatake T."/>
            <person name="Sakakibara H."/>
            <person name="Demura T."/>
            <person name="Yamaguchi S."/>
            <person name="Yoneyama K."/>
            <person name="Manabe R.I."/>
            <person name="Nelson D.C."/>
            <person name="Schulman A.H."/>
            <person name="Timko M.P."/>
            <person name="dePamphilis C.W."/>
            <person name="Choi D."/>
            <person name="Shirasu K."/>
        </authorList>
    </citation>
    <scope>NUCLEOTIDE SEQUENCE [LARGE SCALE GENOMIC DNA]</scope>
    <source>
        <strain evidence="2">cv. UVA1</strain>
    </source>
</reference>